<dbReference type="Proteomes" id="UP000552038">
    <property type="component" value="Unassembled WGS sequence"/>
</dbReference>
<dbReference type="GO" id="GO:0016747">
    <property type="term" value="F:acyltransferase activity, transferring groups other than amino-acyl groups"/>
    <property type="evidence" value="ECO:0007669"/>
    <property type="project" value="InterPro"/>
</dbReference>
<feature type="transmembrane region" description="Helical" evidence="3">
    <location>
        <begin position="12"/>
        <end position="30"/>
    </location>
</feature>
<keyword evidence="5" id="KW-0808">Transferase</keyword>
<feature type="domain" description="Acyltransferase 3" evidence="4">
    <location>
        <begin position="4"/>
        <end position="344"/>
    </location>
</feature>
<dbReference type="PANTHER" id="PTHR23028">
    <property type="entry name" value="ACETYLTRANSFERASE"/>
    <property type="match status" value="1"/>
</dbReference>
<keyword evidence="3" id="KW-0472">Membrane</keyword>
<dbReference type="InterPro" id="IPR050879">
    <property type="entry name" value="Acyltransferase_3"/>
</dbReference>
<name>A0AAP7DLH4_PAEAL</name>
<feature type="transmembrane region" description="Helical" evidence="3">
    <location>
        <begin position="216"/>
        <end position="233"/>
    </location>
</feature>
<feature type="transmembrane region" description="Helical" evidence="3">
    <location>
        <begin position="326"/>
        <end position="350"/>
    </location>
</feature>
<accession>A0AAP7DLH4</accession>
<dbReference type="AlphaFoldDB" id="A0AAP7DLH4"/>
<dbReference type="RefSeq" id="WP_171419477.1">
    <property type="nucleotide sequence ID" value="NZ_JABFOR010000055.1"/>
</dbReference>
<comment type="subcellular location">
    <subcellularLocation>
        <location evidence="1">Membrane</location>
    </subcellularLocation>
</comment>
<gene>
    <name evidence="5" type="ORF">HMI46_24715</name>
</gene>
<evidence type="ECO:0000313" key="6">
    <source>
        <dbReference type="Proteomes" id="UP000552038"/>
    </source>
</evidence>
<evidence type="ECO:0000256" key="3">
    <source>
        <dbReference type="SAM" id="Phobius"/>
    </source>
</evidence>
<protein>
    <submittedName>
        <fullName evidence="5">Acyltransferase</fullName>
    </submittedName>
</protein>
<feature type="transmembrane region" description="Helical" evidence="3">
    <location>
        <begin position="151"/>
        <end position="173"/>
    </location>
</feature>
<dbReference type="EMBL" id="JABFOR010000055">
    <property type="protein sequence ID" value="NOJ73719.1"/>
    <property type="molecule type" value="Genomic_DNA"/>
</dbReference>
<keyword evidence="3" id="KW-0812">Transmembrane</keyword>
<feature type="transmembrane region" description="Helical" evidence="3">
    <location>
        <begin position="179"/>
        <end position="204"/>
    </location>
</feature>
<evidence type="ECO:0000256" key="1">
    <source>
        <dbReference type="ARBA" id="ARBA00004370"/>
    </source>
</evidence>
<sequence>MKIKSLEGLRGIAAFIVVIFHYFTNFYPALVNANPDQLHTYNGIELKIAVSPLNVLYNGSFSVYIFFVLSGFVLSYKYFKTNDSSIITASAIKRYPRLMIPVFFSVLCFYLLYKIELPWVTNNISNFSFMNALREGTYASFFSVNNYYNPVLWTMHFEFFGSFLVFGFCLIFGSARNRIWFYLLVTFIFWSTPYLAFILGMFICDMKNNLSLKINSRFFLFTLSIIALFLGSYPNVVGKVDSTIGIDDTIYSFLNFFKNPEIFYHSFGAAILLIVVLNSQKASKLLSNQFFQFLGKISFSMYLTHVLTITFFSHFFFNYLHMNAGLSYKFSFVIMLVLSLIIIFSFSYFMERYIDRNAVKFSAFVYKSYFVELIESKPDVIKKQTLDNSRSIS</sequence>
<feature type="transmembrane region" description="Helical" evidence="3">
    <location>
        <begin position="262"/>
        <end position="278"/>
    </location>
</feature>
<proteinExistence type="inferred from homology"/>
<organism evidence="5 6">
    <name type="scientific">Paenibacillus alvei</name>
    <name type="common">Bacillus alvei</name>
    <dbReference type="NCBI Taxonomy" id="44250"/>
    <lineage>
        <taxon>Bacteria</taxon>
        <taxon>Bacillati</taxon>
        <taxon>Bacillota</taxon>
        <taxon>Bacilli</taxon>
        <taxon>Bacillales</taxon>
        <taxon>Paenibacillaceae</taxon>
        <taxon>Paenibacillus</taxon>
    </lineage>
</organism>
<evidence type="ECO:0000256" key="2">
    <source>
        <dbReference type="ARBA" id="ARBA00007400"/>
    </source>
</evidence>
<keyword evidence="3" id="KW-1133">Transmembrane helix</keyword>
<dbReference type="Pfam" id="PF01757">
    <property type="entry name" value="Acyl_transf_3"/>
    <property type="match status" value="1"/>
</dbReference>
<dbReference type="InterPro" id="IPR002656">
    <property type="entry name" value="Acyl_transf_3_dom"/>
</dbReference>
<evidence type="ECO:0000259" key="4">
    <source>
        <dbReference type="Pfam" id="PF01757"/>
    </source>
</evidence>
<keyword evidence="5" id="KW-0012">Acyltransferase</keyword>
<comment type="caution">
    <text evidence="5">The sequence shown here is derived from an EMBL/GenBank/DDBJ whole genome shotgun (WGS) entry which is preliminary data.</text>
</comment>
<evidence type="ECO:0000313" key="5">
    <source>
        <dbReference type="EMBL" id="NOJ73719.1"/>
    </source>
</evidence>
<comment type="similarity">
    <text evidence="2">Belongs to the acyltransferase 3 family.</text>
</comment>
<feature type="transmembrane region" description="Helical" evidence="3">
    <location>
        <begin position="95"/>
        <end position="113"/>
    </location>
</feature>
<dbReference type="PANTHER" id="PTHR23028:SF134">
    <property type="entry name" value="PUTATIVE (AFU_ORTHOLOGUE AFUA_4G08520)-RELATED"/>
    <property type="match status" value="1"/>
</dbReference>
<feature type="transmembrane region" description="Helical" evidence="3">
    <location>
        <begin position="299"/>
        <end position="320"/>
    </location>
</feature>
<reference evidence="5 6" key="1">
    <citation type="submission" date="2020-05" db="EMBL/GenBank/DDBJ databases">
        <title>Whole genome sequencing and identification of novel metabolites from Paenibacillus alvei strain JR949.</title>
        <authorList>
            <person name="Rajendhran J."/>
            <person name="Sree Pranav P."/>
            <person name="Mahalakshmi B."/>
            <person name="Karthikeyan R."/>
        </authorList>
    </citation>
    <scope>NUCLEOTIDE SEQUENCE [LARGE SCALE GENOMIC DNA]</scope>
    <source>
        <strain evidence="5 6">JR949</strain>
    </source>
</reference>
<feature type="transmembrane region" description="Helical" evidence="3">
    <location>
        <begin position="55"/>
        <end position="74"/>
    </location>
</feature>